<protein>
    <submittedName>
        <fullName evidence="1">Uncharacterized protein</fullName>
    </submittedName>
</protein>
<dbReference type="Proteomes" id="UP000009888">
    <property type="component" value="Unassembled WGS sequence"/>
</dbReference>
<evidence type="ECO:0000313" key="2">
    <source>
        <dbReference type="Proteomes" id="UP000009888"/>
    </source>
</evidence>
<dbReference type="AlphaFoldDB" id="K9F0R6"/>
<proteinExistence type="predicted"/>
<keyword evidence="2" id="KW-1185">Reference proteome</keyword>
<organism evidence="1 2">
    <name type="scientific">Actinobaculum massiliense ACS-171-V-Col2</name>
    <dbReference type="NCBI Taxonomy" id="883066"/>
    <lineage>
        <taxon>Bacteria</taxon>
        <taxon>Bacillati</taxon>
        <taxon>Actinomycetota</taxon>
        <taxon>Actinomycetes</taxon>
        <taxon>Actinomycetales</taxon>
        <taxon>Actinomycetaceae</taxon>
        <taxon>Actinobaculum</taxon>
    </lineage>
</organism>
<name>K9F0R6_9ACTO</name>
<dbReference type="EMBL" id="AGWL01000005">
    <property type="protein sequence ID" value="EKU95095.1"/>
    <property type="molecule type" value="Genomic_DNA"/>
</dbReference>
<reference evidence="1 2" key="1">
    <citation type="submission" date="2012-09" db="EMBL/GenBank/DDBJ databases">
        <title>The Genome Sequence of Actinobaculum massiliae ACS-171-V-COL2.</title>
        <authorList>
            <consortium name="The Broad Institute Genome Sequencing Platform"/>
            <person name="Earl A."/>
            <person name="Ward D."/>
            <person name="Feldgarden M."/>
            <person name="Gevers D."/>
            <person name="Saerens B."/>
            <person name="Vaneechoutte M."/>
            <person name="Walker B."/>
            <person name="Young S.K."/>
            <person name="Zeng Q."/>
            <person name="Gargeya S."/>
            <person name="Fitzgerald M."/>
            <person name="Haas B."/>
            <person name="Abouelleil A."/>
            <person name="Alvarado L."/>
            <person name="Arachchi H.M."/>
            <person name="Berlin A."/>
            <person name="Chapman S.B."/>
            <person name="Goldberg J."/>
            <person name="Griggs A."/>
            <person name="Gujja S."/>
            <person name="Hansen M."/>
            <person name="Howarth C."/>
            <person name="Imamovic A."/>
            <person name="Larimer J."/>
            <person name="McCowen C."/>
            <person name="Montmayeur A."/>
            <person name="Murphy C."/>
            <person name="Neiman D."/>
            <person name="Pearson M."/>
            <person name="Priest M."/>
            <person name="Roberts A."/>
            <person name="Saif S."/>
            <person name="Shea T."/>
            <person name="Sisk P."/>
            <person name="Sykes S."/>
            <person name="Wortman J."/>
            <person name="Nusbaum C."/>
            <person name="Birren B."/>
        </authorList>
    </citation>
    <scope>NUCLEOTIDE SEQUENCE [LARGE SCALE GENOMIC DNA]</scope>
    <source>
        <strain evidence="2">ACS-171-V-Col2</strain>
    </source>
</reference>
<accession>K9F0R6</accession>
<comment type="caution">
    <text evidence="1">The sequence shown here is derived from an EMBL/GenBank/DDBJ whole genome shotgun (WGS) entry which is preliminary data.</text>
</comment>
<gene>
    <name evidence="1" type="ORF">HMPREF9233_00856</name>
</gene>
<sequence>MKRSSPTWPRLNRELHGNFLLIFGEQWEFHNNLNGDAAGNDTRDILTETVVIAILQPTNLHSMSICVAPSLTSSSTSFAFP</sequence>
<dbReference type="HOGENOM" id="CLU_2566180_0_0_11"/>
<evidence type="ECO:0000313" key="1">
    <source>
        <dbReference type="EMBL" id="EKU95095.1"/>
    </source>
</evidence>
<dbReference type="STRING" id="202789.GCA_001457435_01269"/>